<protein>
    <submittedName>
        <fullName evidence="1">Uncharacterized protein</fullName>
    </submittedName>
</protein>
<sequence length="130" mass="14808">MFLSTRNTHTGERERERVCVCAKNESEKTACGSSVKIPLTLLSLLCRACSRLCVEDSDKRRSEPAAVLHFEEMAREIGLNRNRRGKAVAKHTQREELITISVNINIKNEKKAEFVSPHSRDTSLQAARWR</sequence>
<keyword evidence="2" id="KW-1185">Reference proteome</keyword>
<organism evidence="1 2">
    <name type="scientific">Xenoophorus captivus</name>
    <dbReference type="NCBI Taxonomy" id="1517983"/>
    <lineage>
        <taxon>Eukaryota</taxon>
        <taxon>Metazoa</taxon>
        <taxon>Chordata</taxon>
        <taxon>Craniata</taxon>
        <taxon>Vertebrata</taxon>
        <taxon>Euteleostomi</taxon>
        <taxon>Actinopterygii</taxon>
        <taxon>Neopterygii</taxon>
        <taxon>Teleostei</taxon>
        <taxon>Neoteleostei</taxon>
        <taxon>Acanthomorphata</taxon>
        <taxon>Ovalentaria</taxon>
        <taxon>Atherinomorphae</taxon>
        <taxon>Cyprinodontiformes</taxon>
        <taxon>Goodeidae</taxon>
        <taxon>Xenoophorus</taxon>
    </lineage>
</organism>
<gene>
    <name evidence="1" type="ORF">XENOCAPTIV_003091</name>
</gene>
<name>A0ABV0SE51_9TELE</name>
<dbReference type="EMBL" id="JAHRIN010076939">
    <property type="protein sequence ID" value="MEQ2218426.1"/>
    <property type="molecule type" value="Genomic_DNA"/>
</dbReference>
<dbReference type="Proteomes" id="UP001434883">
    <property type="component" value="Unassembled WGS sequence"/>
</dbReference>
<reference evidence="1 2" key="1">
    <citation type="submission" date="2021-06" db="EMBL/GenBank/DDBJ databases">
        <authorList>
            <person name="Palmer J.M."/>
        </authorList>
    </citation>
    <scope>NUCLEOTIDE SEQUENCE [LARGE SCALE GENOMIC DNA]</scope>
    <source>
        <strain evidence="1 2">XC_2019</strain>
        <tissue evidence="1">Muscle</tissue>
    </source>
</reference>
<proteinExistence type="predicted"/>
<evidence type="ECO:0000313" key="2">
    <source>
        <dbReference type="Proteomes" id="UP001434883"/>
    </source>
</evidence>
<evidence type="ECO:0000313" key="1">
    <source>
        <dbReference type="EMBL" id="MEQ2218426.1"/>
    </source>
</evidence>
<comment type="caution">
    <text evidence="1">The sequence shown here is derived from an EMBL/GenBank/DDBJ whole genome shotgun (WGS) entry which is preliminary data.</text>
</comment>
<accession>A0ABV0SE51</accession>